<dbReference type="Proteomes" id="UP000198211">
    <property type="component" value="Unassembled WGS sequence"/>
</dbReference>
<comment type="caution">
    <text evidence="1">The sequence shown here is derived from an EMBL/GenBank/DDBJ whole genome shotgun (WGS) entry which is preliminary data.</text>
</comment>
<dbReference type="AlphaFoldDB" id="A0A225W2P8"/>
<accession>A0A225W2P8</accession>
<keyword evidence="2" id="KW-1185">Reference proteome</keyword>
<proteinExistence type="predicted"/>
<protein>
    <submittedName>
        <fullName evidence="1">Uncharacterized protein</fullName>
    </submittedName>
</protein>
<organism evidence="1 2">
    <name type="scientific">Phytophthora megakarya</name>
    <dbReference type="NCBI Taxonomy" id="4795"/>
    <lineage>
        <taxon>Eukaryota</taxon>
        <taxon>Sar</taxon>
        <taxon>Stramenopiles</taxon>
        <taxon>Oomycota</taxon>
        <taxon>Peronosporomycetes</taxon>
        <taxon>Peronosporales</taxon>
        <taxon>Peronosporaceae</taxon>
        <taxon>Phytophthora</taxon>
    </lineage>
</organism>
<dbReference type="EMBL" id="NBNE01002067">
    <property type="protein sequence ID" value="OWZ11654.1"/>
    <property type="molecule type" value="Genomic_DNA"/>
</dbReference>
<evidence type="ECO:0000313" key="1">
    <source>
        <dbReference type="EMBL" id="OWZ11654.1"/>
    </source>
</evidence>
<reference evidence="2" key="1">
    <citation type="submission" date="2017-03" db="EMBL/GenBank/DDBJ databases">
        <title>Phytopthora megakarya and P. palmivora, two closely related causual agents of cacao black pod achieved similar genome size and gene model numbers by different mechanisms.</title>
        <authorList>
            <person name="Ali S."/>
            <person name="Shao J."/>
            <person name="Larry D.J."/>
            <person name="Kronmiller B."/>
            <person name="Shen D."/>
            <person name="Strem M.D."/>
            <person name="Melnick R.L."/>
            <person name="Guiltinan M.J."/>
            <person name="Tyler B.M."/>
            <person name="Meinhardt L.W."/>
            <person name="Bailey B.A."/>
        </authorList>
    </citation>
    <scope>NUCLEOTIDE SEQUENCE [LARGE SCALE GENOMIC DNA]</scope>
    <source>
        <strain evidence="2">zdho120</strain>
    </source>
</reference>
<gene>
    <name evidence="1" type="ORF">PHMEG_00015293</name>
</gene>
<evidence type="ECO:0000313" key="2">
    <source>
        <dbReference type="Proteomes" id="UP000198211"/>
    </source>
</evidence>
<name>A0A225W2P8_9STRA</name>
<sequence>MLTYPIKNRSKVYECYETFRKTYVNNIIRDVNVLQYMCPKENCQTVEEGDVQILQAGHVQEYEHLGDHIFQKYGTHAQSPTAYTPQHNGSNDATEPLWNANYRRVRMRIHITKQYRDKLDAFSRLCMYLDLPEHQTAIAS</sequence>